<dbReference type="PANTHER" id="PTHR32071">
    <property type="entry name" value="TRANSCRIPTIONAL REGULATORY PROTEIN"/>
    <property type="match status" value="1"/>
</dbReference>
<dbReference type="InterPro" id="IPR002197">
    <property type="entry name" value="HTH_Fis"/>
</dbReference>
<dbReference type="PROSITE" id="PS00675">
    <property type="entry name" value="SIGMA54_INTERACT_1"/>
    <property type="match status" value="1"/>
</dbReference>
<dbReference type="GO" id="GO:0006355">
    <property type="term" value="P:regulation of DNA-templated transcription"/>
    <property type="evidence" value="ECO:0007669"/>
    <property type="project" value="InterPro"/>
</dbReference>
<dbReference type="SUPFAM" id="SSF46689">
    <property type="entry name" value="Homeodomain-like"/>
    <property type="match status" value="1"/>
</dbReference>
<gene>
    <name evidence="6" type="ORF">FOKN1_0143</name>
</gene>
<dbReference type="Gene3D" id="3.40.50.300">
    <property type="entry name" value="P-loop containing nucleotide triphosphate hydrolases"/>
    <property type="match status" value="1"/>
</dbReference>
<dbReference type="CDD" id="cd00009">
    <property type="entry name" value="AAA"/>
    <property type="match status" value="1"/>
</dbReference>
<evidence type="ECO:0000259" key="5">
    <source>
        <dbReference type="PROSITE" id="PS50045"/>
    </source>
</evidence>
<keyword evidence="4" id="KW-0804">Transcription</keyword>
<evidence type="ECO:0000313" key="7">
    <source>
        <dbReference type="Proteomes" id="UP000218765"/>
    </source>
</evidence>
<dbReference type="InterPro" id="IPR025662">
    <property type="entry name" value="Sigma_54_int_dom_ATP-bd_1"/>
</dbReference>
<evidence type="ECO:0000256" key="4">
    <source>
        <dbReference type="ARBA" id="ARBA00023163"/>
    </source>
</evidence>
<evidence type="ECO:0000256" key="2">
    <source>
        <dbReference type="ARBA" id="ARBA00022840"/>
    </source>
</evidence>
<dbReference type="PANTHER" id="PTHR32071:SF57">
    <property type="entry name" value="C4-DICARBOXYLATE TRANSPORT TRANSCRIPTIONAL REGULATORY PROTEIN DCTD"/>
    <property type="match status" value="1"/>
</dbReference>
<dbReference type="InterPro" id="IPR058031">
    <property type="entry name" value="AAA_lid_NorR"/>
</dbReference>
<dbReference type="EMBL" id="AP018052">
    <property type="protein sequence ID" value="BAZ92548.1"/>
    <property type="molecule type" value="Genomic_DNA"/>
</dbReference>
<keyword evidence="2" id="KW-0067">ATP-binding</keyword>
<dbReference type="InterPro" id="IPR025944">
    <property type="entry name" value="Sigma_54_int_dom_CS"/>
</dbReference>
<dbReference type="AlphaFoldDB" id="A0A1Z4VMH1"/>
<feature type="domain" description="Sigma-54 factor interaction" evidence="5">
    <location>
        <begin position="8"/>
        <end position="237"/>
    </location>
</feature>
<dbReference type="GO" id="GO:0005524">
    <property type="term" value="F:ATP binding"/>
    <property type="evidence" value="ECO:0007669"/>
    <property type="project" value="UniProtKB-KW"/>
</dbReference>
<keyword evidence="1" id="KW-0547">Nucleotide-binding</keyword>
<dbReference type="Pfam" id="PF00158">
    <property type="entry name" value="Sigma54_activat"/>
    <property type="match status" value="1"/>
</dbReference>
<dbReference type="InterPro" id="IPR027417">
    <property type="entry name" value="P-loop_NTPase"/>
</dbReference>
<protein>
    <submittedName>
        <fullName evidence="6">Transcriptional regulator</fullName>
    </submittedName>
</protein>
<evidence type="ECO:0000256" key="1">
    <source>
        <dbReference type="ARBA" id="ARBA00022741"/>
    </source>
</evidence>
<sequence>MSCFENLMIGQAPALKTQLRAAALAAATDVPILIAGESGTGKDLLAQAIHRESRRAAGPFVPVNCASMPDGLVESLLYGHRRGAFTGAVVDQAGYIQQARGGTLFLDEVGELPGPAQAKLLRFLETRECQPLGQARPDQVELRVLAATNRDLAADAAAGRFRQDLFYRLNVVPVQMPALRERREDIPALVEHLTGQLSRQHDLAPPRYPAATLNRLQRYDWPGNVRELRNFCERTLILFSGREVQPSNLPAELRAPQPAAKAGGFALPAGGVDLGSLESDLIQQALAQTGGNRSRAARLLGLTRDTLLYRIKKWGIEC</sequence>
<dbReference type="Pfam" id="PF25601">
    <property type="entry name" value="AAA_lid_14"/>
    <property type="match status" value="1"/>
</dbReference>
<dbReference type="Gene3D" id="1.10.8.60">
    <property type="match status" value="1"/>
</dbReference>
<keyword evidence="3" id="KW-0805">Transcription regulation</keyword>
<dbReference type="GO" id="GO:0043565">
    <property type="term" value="F:sequence-specific DNA binding"/>
    <property type="evidence" value="ECO:0007669"/>
    <property type="project" value="InterPro"/>
</dbReference>
<dbReference type="PROSITE" id="PS00688">
    <property type="entry name" value="SIGMA54_INTERACT_3"/>
    <property type="match status" value="1"/>
</dbReference>
<dbReference type="PROSITE" id="PS50045">
    <property type="entry name" value="SIGMA54_INTERACT_4"/>
    <property type="match status" value="1"/>
</dbReference>
<dbReference type="KEGG" id="ttc:FOKN1_0143"/>
<evidence type="ECO:0000256" key="3">
    <source>
        <dbReference type="ARBA" id="ARBA00023015"/>
    </source>
</evidence>
<name>A0A1Z4VMH1_9GAMM</name>
<dbReference type="InterPro" id="IPR002078">
    <property type="entry name" value="Sigma_54_int"/>
</dbReference>
<dbReference type="InterPro" id="IPR009057">
    <property type="entry name" value="Homeodomain-like_sf"/>
</dbReference>
<dbReference type="InterPro" id="IPR003593">
    <property type="entry name" value="AAA+_ATPase"/>
</dbReference>
<dbReference type="Pfam" id="PF02954">
    <property type="entry name" value="HTH_8"/>
    <property type="match status" value="1"/>
</dbReference>
<keyword evidence="7" id="KW-1185">Reference proteome</keyword>
<accession>A0A1Z4VMH1</accession>
<dbReference type="SMART" id="SM00382">
    <property type="entry name" value="AAA"/>
    <property type="match status" value="1"/>
</dbReference>
<dbReference type="OrthoDB" id="9804019at2"/>
<dbReference type="FunFam" id="3.40.50.300:FF:000006">
    <property type="entry name" value="DNA-binding transcriptional regulator NtrC"/>
    <property type="match status" value="1"/>
</dbReference>
<dbReference type="PRINTS" id="PR01590">
    <property type="entry name" value="HTHFIS"/>
</dbReference>
<organism evidence="6 7">
    <name type="scientific">Thiohalobacter thiocyanaticus</name>
    <dbReference type="NCBI Taxonomy" id="585455"/>
    <lineage>
        <taxon>Bacteria</taxon>
        <taxon>Pseudomonadati</taxon>
        <taxon>Pseudomonadota</taxon>
        <taxon>Gammaproteobacteria</taxon>
        <taxon>Thiohalobacterales</taxon>
        <taxon>Thiohalobacteraceae</taxon>
        <taxon>Thiohalobacter</taxon>
    </lineage>
</organism>
<dbReference type="Proteomes" id="UP000218765">
    <property type="component" value="Chromosome"/>
</dbReference>
<evidence type="ECO:0000313" key="6">
    <source>
        <dbReference type="EMBL" id="BAZ92548.1"/>
    </source>
</evidence>
<dbReference type="RefSeq" id="WP_096363747.1">
    <property type="nucleotide sequence ID" value="NZ_AP018052.1"/>
</dbReference>
<dbReference type="Gene3D" id="1.10.10.60">
    <property type="entry name" value="Homeodomain-like"/>
    <property type="match status" value="1"/>
</dbReference>
<reference evidence="6 7" key="1">
    <citation type="submission" date="2017-05" db="EMBL/GenBank/DDBJ databases">
        <title>Thiocyanate degradation by Thiohalobacter thiocyanaticus FOKN1.</title>
        <authorList>
            <person name="Oshiki M."/>
            <person name="Fukushima T."/>
            <person name="Kawano S."/>
            <person name="Nakagawa J."/>
        </authorList>
    </citation>
    <scope>NUCLEOTIDE SEQUENCE [LARGE SCALE GENOMIC DNA]</scope>
    <source>
        <strain evidence="6 7">FOKN1</strain>
    </source>
</reference>
<proteinExistence type="predicted"/>
<dbReference type="SUPFAM" id="SSF52540">
    <property type="entry name" value="P-loop containing nucleoside triphosphate hydrolases"/>
    <property type="match status" value="1"/>
</dbReference>